<dbReference type="EMBL" id="JACAZF010000009">
    <property type="protein sequence ID" value="KAF7294828.1"/>
    <property type="molecule type" value="Genomic_DNA"/>
</dbReference>
<dbReference type="OrthoDB" id="2535391at2759"/>
<name>A0A8H6VYF0_9AGAR</name>
<protein>
    <submittedName>
        <fullName evidence="1">Uncharacterized protein</fullName>
    </submittedName>
</protein>
<gene>
    <name evidence="1" type="ORF">MIND_01020700</name>
</gene>
<accession>A0A8H6VYF0</accession>
<evidence type="ECO:0000313" key="2">
    <source>
        <dbReference type="Proteomes" id="UP000636479"/>
    </source>
</evidence>
<proteinExistence type="predicted"/>
<sequence>MFLFGSPSVGMLFVTPISTQTKVAHNVGRDKVELILLDDFQMEAPMSDWFRSIPHALDAVAYAAKVLAAILIICLTRPIVSARDHGIPDQIL</sequence>
<dbReference type="Proteomes" id="UP000636479">
    <property type="component" value="Unassembled WGS sequence"/>
</dbReference>
<organism evidence="1 2">
    <name type="scientific">Mycena indigotica</name>
    <dbReference type="NCBI Taxonomy" id="2126181"/>
    <lineage>
        <taxon>Eukaryota</taxon>
        <taxon>Fungi</taxon>
        <taxon>Dikarya</taxon>
        <taxon>Basidiomycota</taxon>
        <taxon>Agaricomycotina</taxon>
        <taxon>Agaricomycetes</taxon>
        <taxon>Agaricomycetidae</taxon>
        <taxon>Agaricales</taxon>
        <taxon>Marasmiineae</taxon>
        <taxon>Mycenaceae</taxon>
        <taxon>Mycena</taxon>
    </lineage>
</organism>
<dbReference type="GeneID" id="59349313"/>
<keyword evidence="2" id="KW-1185">Reference proteome</keyword>
<comment type="caution">
    <text evidence="1">The sequence shown here is derived from an EMBL/GenBank/DDBJ whole genome shotgun (WGS) entry which is preliminary data.</text>
</comment>
<evidence type="ECO:0000313" key="1">
    <source>
        <dbReference type="EMBL" id="KAF7294828.1"/>
    </source>
</evidence>
<dbReference type="AlphaFoldDB" id="A0A8H6VYF0"/>
<dbReference type="RefSeq" id="XP_037216191.1">
    <property type="nucleotide sequence ID" value="XM_037366797.1"/>
</dbReference>
<reference evidence="1" key="1">
    <citation type="submission" date="2020-05" db="EMBL/GenBank/DDBJ databases">
        <title>Mycena genomes resolve the evolution of fungal bioluminescence.</title>
        <authorList>
            <person name="Tsai I.J."/>
        </authorList>
    </citation>
    <scope>NUCLEOTIDE SEQUENCE</scope>
    <source>
        <strain evidence="1">171206Taipei</strain>
    </source>
</reference>